<evidence type="ECO:0000256" key="1">
    <source>
        <dbReference type="ARBA" id="ARBA00007074"/>
    </source>
</evidence>
<keyword evidence="5" id="KW-0788">Thiol protease</keyword>
<evidence type="ECO:0000256" key="5">
    <source>
        <dbReference type="ARBA" id="ARBA00022807"/>
    </source>
</evidence>
<feature type="domain" description="NlpC/P60" evidence="9">
    <location>
        <begin position="356"/>
        <end position="474"/>
    </location>
</feature>
<dbReference type="Proteomes" id="UP000289794">
    <property type="component" value="Chromosome"/>
</dbReference>
<dbReference type="InterPro" id="IPR038765">
    <property type="entry name" value="Papain-like_cys_pep_sf"/>
</dbReference>
<proteinExistence type="inferred from homology"/>
<dbReference type="PANTHER" id="PTHR47053">
    <property type="entry name" value="MUREIN DD-ENDOPEPTIDASE MEPH-RELATED"/>
    <property type="match status" value="1"/>
</dbReference>
<feature type="chain" id="PRO_5020607871" evidence="8">
    <location>
        <begin position="25"/>
        <end position="475"/>
    </location>
</feature>
<dbReference type="Gene3D" id="6.10.250.3150">
    <property type="match status" value="1"/>
</dbReference>
<keyword evidence="4 10" id="KW-0378">Hydrolase</keyword>
<dbReference type="EC" id="3.4.-.-" evidence="10"/>
<evidence type="ECO:0000256" key="7">
    <source>
        <dbReference type="SAM" id="MobiDB-lite"/>
    </source>
</evidence>
<accession>A0A4P6LUY6</accession>
<protein>
    <submittedName>
        <fullName evidence="10">Putative endopeptidase</fullName>
        <ecNumber evidence="10">3.4.-.-</ecNumber>
    </submittedName>
</protein>
<evidence type="ECO:0000313" key="11">
    <source>
        <dbReference type="Proteomes" id="UP000289794"/>
    </source>
</evidence>
<evidence type="ECO:0000259" key="9">
    <source>
        <dbReference type="PROSITE" id="PS51935"/>
    </source>
</evidence>
<dbReference type="Gene3D" id="3.90.1720.10">
    <property type="entry name" value="endopeptidase domain like (from Nostoc punctiforme)"/>
    <property type="match status" value="1"/>
</dbReference>
<dbReference type="KEGG" id="bpro:PMF13cell1_01795"/>
<dbReference type="AlphaFoldDB" id="A0A4P6LUY6"/>
<name>A0A4P6LUY6_9FIRM</name>
<organism evidence="10 11">
    <name type="scientific">Blautia producta</name>
    <dbReference type="NCBI Taxonomy" id="33035"/>
    <lineage>
        <taxon>Bacteria</taxon>
        <taxon>Bacillati</taxon>
        <taxon>Bacillota</taxon>
        <taxon>Clostridia</taxon>
        <taxon>Lachnospirales</taxon>
        <taxon>Lachnospiraceae</taxon>
        <taxon>Blautia</taxon>
    </lineage>
</organism>
<reference evidence="10 11" key="1">
    <citation type="submission" date="2019-01" db="EMBL/GenBank/DDBJ databases">
        <title>PMF-metabolizing Aryl O-demethylase.</title>
        <authorList>
            <person name="Kim M."/>
        </authorList>
    </citation>
    <scope>NUCLEOTIDE SEQUENCE [LARGE SCALE GENOMIC DNA]</scope>
    <source>
        <strain evidence="10 11">PMF1</strain>
    </source>
</reference>
<gene>
    <name evidence="10" type="ORF">PMF13cell1_01795</name>
</gene>
<dbReference type="GO" id="GO:0006508">
    <property type="term" value="P:proteolysis"/>
    <property type="evidence" value="ECO:0007669"/>
    <property type="project" value="UniProtKB-KW"/>
</dbReference>
<evidence type="ECO:0000256" key="4">
    <source>
        <dbReference type="ARBA" id="ARBA00022801"/>
    </source>
</evidence>
<dbReference type="Pfam" id="PF00877">
    <property type="entry name" value="NLPC_P60"/>
    <property type="match status" value="1"/>
</dbReference>
<dbReference type="RefSeq" id="WP_130180510.1">
    <property type="nucleotide sequence ID" value="NZ_CP035945.1"/>
</dbReference>
<keyword evidence="6" id="KW-0175">Coiled coil</keyword>
<dbReference type="GO" id="GO:0008234">
    <property type="term" value="F:cysteine-type peptidase activity"/>
    <property type="evidence" value="ECO:0007669"/>
    <property type="project" value="UniProtKB-KW"/>
</dbReference>
<dbReference type="Pfam" id="PF24568">
    <property type="entry name" value="CC_PcsB"/>
    <property type="match status" value="1"/>
</dbReference>
<feature type="compositionally biased region" description="Basic and acidic residues" evidence="7">
    <location>
        <begin position="239"/>
        <end position="263"/>
    </location>
</feature>
<keyword evidence="2" id="KW-0645">Protease</keyword>
<dbReference type="PROSITE" id="PS51935">
    <property type="entry name" value="NLPC_P60"/>
    <property type="match status" value="1"/>
</dbReference>
<feature type="region of interest" description="Disordered" evidence="7">
    <location>
        <begin position="184"/>
        <end position="204"/>
    </location>
</feature>
<evidence type="ECO:0000256" key="2">
    <source>
        <dbReference type="ARBA" id="ARBA00022670"/>
    </source>
</evidence>
<dbReference type="InterPro" id="IPR057309">
    <property type="entry name" value="PcsB_CC"/>
</dbReference>
<evidence type="ECO:0000256" key="8">
    <source>
        <dbReference type="SAM" id="SignalP"/>
    </source>
</evidence>
<feature type="compositionally biased region" description="Low complexity" evidence="7">
    <location>
        <begin position="283"/>
        <end position="300"/>
    </location>
</feature>
<comment type="similarity">
    <text evidence="1">Belongs to the peptidase C40 family.</text>
</comment>
<keyword evidence="3 8" id="KW-0732">Signal</keyword>
<dbReference type="InterPro" id="IPR000064">
    <property type="entry name" value="NLP_P60_dom"/>
</dbReference>
<evidence type="ECO:0000313" key="10">
    <source>
        <dbReference type="EMBL" id="QBE96251.1"/>
    </source>
</evidence>
<dbReference type="EMBL" id="CP035945">
    <property type="protein sequence ID" value="QBE96251.1"/>
    <property type="molecule type" value="Genomic_DNA"/>
</dbReference>
<feature type="region of interest" description="Disordered" evidence="7">
    <location>
        <begin position="239"/>
        <end position="357"/>
    </location>
</feature>
<evidence type="ECO:0000256" key="3">
    <source>
        <dbReference type="ARBA" id="ARBA00022729"/>
    </source>
</evidence>
<dbReference type="InterPro" id="IPR051202">
    <property type="entry name" value="Peptidase_C40"/>
</dbReference>
<dbReference type="SUPFAM" id="SSF54001">
    <property type="entry name" value="Cysteine proteinases"/>
    <property type="match status" value="1"/>
</dbReference>
<evidence type="ECO:0000256" key="6">
    <source>
        <dbReference type="SAM" id="Coils"/>
    </source>
</evidence>
<feature type="coiled-coil region" evidence="6">
    <location>
        <begin position="27"/>
        <end position="110"/>
    </location>
</feature>
<sequence length="475" mass="52297">MKKRFLILSLIFTMAMTQVVPVAAAREDDVQAEKAETQSKLSAAESKESELEDQKTALLNEIDSIDQNLVQVMAQIDILNGEITDKESAIDKTKDDLAVAEANRDKQYEDMKKRIQYLYENGGTNAWAQMLLESDSITGLLSKAEYTEKMYDYDRDELKKMKETVQEVTDLGNQLAQEKAELEEMKQAQEQQQASLQSALDEKKATASDYETQIANVRAQADEYRSLIEQQNAELQKIQEEKARQAEEAKKAEEARKAQEKAAQEAAQQQAQEDAEEENSSQNSTDVSVNNGSSNNNTDNDANDDVSDNNNNAGDTEDNNNVTPPAEEPETPDYNQPETPEYNEPEEDQSSNGGYSATGQAVVDYASQFIGNPYVWGGTSLTNGADCSGFVQSVFAHFGYSLPRVTDDQAGAGRGISYSESRAGDIIVYSGHVGILTGDGGIVHASNSAPYPQGGIKYSSNALYRPYIAVRRIVE</sequence>
<feature type="signal peptide" evidence="8">
    <location>
        <begin position="1"/>
        <end position="24"/>
    </location>
</feature>
<feature type="compositionally biased region" description="Low complexity" evidence="7">
    <location>
        <begin position="188"/>
        <end position="199"/>
    </location>
</feature>
<dbReference type="PANTHER" id="PTHR47053:SF1">
    <property type="entry name" value="MUREIN DD-ENDOPEPTIDASE MEPH-RELATED"/>
    <property type="match status" value="1"/>
</dbReference>